<keyword evidence="6" id="KW-1133">Transmembrane helix</keyword>
<evidence type="ECO:0000256" key="5">
    <source>
        <dbReference type="SAM" id="MobiDB-lite"/>
    </source>
</evidence>
<feature type="transmembrane region" description="Helical" evidence="6">
    <location>
        <begin position="272"/>
        <end position="291"/>
    </location>
</feature>
<sequence>MNTPTHSLSLRTPAAALAAALLALAGAPQAHAAGHGDGTASAAVLRADLDVSLLHQSVRLPVHTALNEVRAPATAGKTALTVTLDGVESGRPVQLLGAGAASAKATADRHGARATARLAHARVHVPGLPLLSLIEVEAVTSTAVCEAGEKPEAKSTLAGPVRILGKRYEVTAGGPPTEVTVPGVGEVSLGFSQTRAGDAAATATALALDVTVDPLKLGVARVEGRVTLAEAACEAPAPAAAPAEAPAGEPAPRAQGGGRDLAETGGGSSTPLLAGTALALLAAGAGVLLLARRRARR</sequence>
<evidence type="ECO:0000259" key="8">
    <source>
        <dbReference type="PROSITE" id="PS50847"/>
    </source>
</evidence>
<dbReference type="AlphaFoldDB" id="A0A7K0CFY2"/>
<dbReference type="OrthoDB" id="3853778at2"/>
<keyword evidence="10" id="KW-1185">Reference proteome</keyword>
<feature type="compositionally biased region" description="Gly residues" evidence="5">
    <location>
        <begin position="255"/>
        <end position="268"/>
    </location>
</feature>
<dbReference type="NCBIfam" id="NF041528">
    <property type="entry name" value="strep_LAETG"/>
    <property type="match status" value="1"/>
</dbReference>
<protein>
    <recommendedName>
        <fullName evidence="8">Gram-positive cocci surface proteins LPxTG domain-containing protein</fullName>
    </recommendedName>
</protein>
<dbReference type="PROSITE" id="PS50847">
    <property type="entry name" value="GRAM_POS_ANCHORING"/>
    <property type="match status" value="1"/>
</dbReference>
<accession>A0A7K0CFY2</accession>
<gene>
    <name evidence="9" type="ORF">SRB5_24260</name>
</gene>
<keyword evidence="2" id="KW-0964">Secreted</keyword>
<comment type="caution">
    <text evidence="9">The sequence shown here is derived from an EMBL/GenBank/DDBJ whole genome shotgun (WGS) entry which is preliminary data.</text>
</comment>
<dbReference type="EMBL" id="WEGJ01000006">
    <property type="protein sequence ID" value="MQY12293.1"/>
    <property type="molecule type" value="Genomic_DNA"/>
</dbReference>
<evidence type="ECO:0000313" key="9">
    <source>
        <dbReference type="EMBL" id="MQY12293.1"/>
    </source>
</evidence>
<reference evidence="9 10" key="1">
    <citation type="submission" date="2019-10" db="EMBL/GenBank/DDBJ databases">
        <title>Streptomyces smaragdinus sp. nov. and Streptomyces fabii sp. nov., isolated from the gut of fungus growing-termite Macrotermes natalensis.</title>
        <authorList>
            <person name="Schwitalla J."/>
            <person name="Benndorf R."/>
            <person name="Martin K."/>
            <person name="De Beer W."/>
            <person name="Kaster A.-K."/>
            <person name="Vollmers J."/>
            <person name="Poulsen M."/>
            <person name="Beemelmanns C."/>
        </authorList>
    </citation>
    <scope>NUCLEOTIDE SEQUENCE [LARGE SCALE GENOMIC DNA]</scope>
    <source>
        <strain evidence="9 10">RB5</strain>
    </source>
</reference>
<feature type="domain" description="Gram-positive cocci surface proteins LPxTG" evidence="8">
    <location>
        <begin position="261"/>
        <end position="297"/>
    </location>
</feature>
<evidence type="ECO:0000256" key="4">
    <source>
        <dbReference type="ARBA" id="ARBA00023088"/>
    </source>
</evidence>
<evidence type="ECO:0000256" key="2">
    <source>
        <dbReference type="ARBA" id="ARBA00022525"/>
    </source>
</evidence>
<feature type="chain" id="PRO_5029449780" description="Gram-positive cocci surface proteins LPxTG domain-containing protein" evidence="7">
    <location>
        <begin position="33"/>
        <end position="297"/>
    </location>
</feature>
<evidence type="ECO:0000256" key="3">
    <source>
        <dbReference type="ARBA" id="ARBA00022729"/>
    </source>
</evidence>
<dbReference type="Proteomes" id="UP000466345">
    <property type="component" value="Unassembled WGS sequence"/>
</dbReference>
<name>A0A7K0CFY2_9ACTN</name>
<feature type="region of interest" description="Disordered" evidence="5">
    <location>
        <begin position="239"/>
        <end position="268"/>
    </location>
</feature>
<keyword evidence="6" id="KW-0472">Membrane</keyword>
<dbReference type="NCBIfam" id="NF040603">
    <property type="entry name" value="choice_anch_P"/>
    <property type="match status" value="1"/>
</dbReference>
<evidence type="ECO:0000256" key="7">
    <source>
        <dbReference type="SAM" id="SignalP"/>
    </source>
</evidence>
<feature type="compositionally biased region" description="Low complexity" evidence="5">
    <location>
        <begin position="239"/>
        <end position="254"/>
    </location>
</feature>
<keyword evidence="6" id="KW-0812">Transmembrane</keyword>
<dbReference type="InterPro" id="IPR048202">
    <property type="entry name" value="SCO1860-like"/>
</dbReference>
<keyword evidence="4" id="KW-0572">Peptidoglycan-anchor</keyword>
<dbReference type="InterPro" id="IPR019931">
    <property type="entry name" value="LPXTG_anchor"/>
</dbReference>
<dbReference type="RefSeq" id="WP_153451788.1">
    <property type="nucleotide sequence ID" value="NZ_WEGJ01000006.1"/>
</dbReference>
<dbReference type="NCBIfam" id="NF041527">
    <property type="entry name" value="SCO1860_LAETG"/>
    <property type="match status" value="1"/>
</dbReference>
<organism evidence="9 10">
    <name type="scientific">Streptomyces smaragdinus</name>
    <dbReference type="NCBI Taxonomy" id="2585196"/>
    <lineage>
        <taxon>Bacteria</taxon>
        <taxon>Bacillati</taxon>
        <taxon>Actinomycetota</taxon>
        <taxon>Actinomycetes</taxon>
        <taxon>Kitasatosporales</taxon>
        <taxon>Streptomycetaceae</taxon>
        <taxon>Streptomyces</taxon>
    </lineage>
</organism>
<proteinExistence type="predicted"/>
<feature type="signal peptide" evidence="7">
    <location>
        <begin position="1"/>
        <end position="32"/>
    </location>
</feature>
<evidence type="ECO:0000256" key="1">
    <source>
        <dbReference type="ARBA" id="ARBA00022512"/>
    </source>
</evidence>
<keyword evidence="1" id="KW-0134">Cell wall</keyword>
<keyword evidence="3 7" id="KW-0732">Signal</keyword>
<evidence type="ECO:0000313" key="10">
    <source>
        <dbReference type="Proteomes" id="UP000466345"/>
    </source>
</evidence>
<evidence type="ECO:0000256" key="6">
    <source>
        <dbReference type="SAM" id="Phobius"/>
    </source>
</evidence>